<protein>
    <submittedName>
        <fullName evidence="2">Uncharacterized protein</fullName>
    </submittedName>
</protein>
<evidence type="ECO:0000313" key="2">
    <source>
        <dbReference type="EMBL" id="KAJ8036735.1"/>
    </source>
</evidence>
<gene>
    <name evidence="2" type="ORF">HOLleu_20795</name>
</gene>
<evidence type="ECO:0000313" key="3">
    <source>
        <dbReference type="Proteomes" id="UP001152320"/>
    </source>
</evidence>
<dbReference type="Proteomes" id="UP001152320">
    <property type="component" value="Chromosome 9"/>
</dbReference>
<feature type="compositionally biased region" description="Polar residues" evidence="1">
    <location>
        <begin position="122"/>
        <end position="136"/>
    </location>
</feature>
<feature type="region of interest" description="Disordered" evidence="1">
    <location>
        <begin position="74"/>
        <end position="145"/>
    </location>
</feature>
<organism evidence="2 3">
    <name type="scientific">Holothuria leucospilota</name>
    <name type="common">Black long sea cucumber</name>
    <name type="synonym">Mertensiothuria leucospilota</name>
    <dbReference type="NCBI Taxonomy" id="206669"/>
    <lineage>
        <taxon>Eukaryota</taxon>
        <taxon>Metazoa</taxon>
        <taxon>Echinodermata</taxon>
        <taxon>Eleutherozoa</taxon>
        <taxon>Echinozoa</taxon>
        <taxon>Holothuroidea</taxon>
        <taxon>Aspidochirotacea</taxon>
        <taxon>Aspidochirotida</taxon>
        <taxon>Holothuriidae</taxon>
        <taxon>Holothuria</taxon>
    </lineage>
</organism>
<reference evidence="2" key="1">
    <citation type="submission" date="2021-10" db="EMBL/GenBank/DDBJ databases">
        <title>Tropical sea cucumber genome reveals ecological adaptation and Cuvierian tubules defense mechanism.</title>
        <authorList>
            <person name="Chen T."/>
        </authorList>
    </citation>
    <scope>NUCLEOTIDE SEQUENCE</scope>
    <source>
        <strain evidence="2">Nanhai2018</strain>
        <tissue evidence="2">Muscle</tissue>
    </source>
</reference>
<dbReference type="AlphaFoldDB" id="A0A9Q1H8Q3"/>
<name>A0A9Q1H8Q3_HOLLE</name>
<dbReference type="EMBL" id="JAIZAY010000009">
    <property type="protein sequence ID" value="KAJ8036735.1"/>
    <property type="molecule type" value="Genomic_DNA"/>
</dbReference>
<evidence type="ECO:0000256" key="1">
    <source>
        <dbReference type="SAM" id="MobiDB-lite"/>
    </source>
</evidence>
<proteinExistence type="predicted"/>
<sequence>MISLDLCEGSTIASPVSHIDRSKRSDEGDVIPILVPPTNVSLYSSASHLKATTLERFQSNIATGTDFTGEIVQTGFDDDQQTPKQLTREERATRSRSRTRSSGSRSSKRTSTSTSNRSRHSMISSGDIFSTPSRRTGGSHRCRTGMCDEGRPTIVRVVRSMRRQLYRLLSRILGEEFTPPESLTEDIILTLLAFLRQHGGEDGQNFLNRVRTTHSAMVTVWEQCCQTYSTGRRKRSTSFKLDQPVDLSELAVTLIVYSIQR</sequence>
<comment type="caution">
    <text evidence="2">The sequence shown here is derived from an EMBL/GenBank/DDBJ whole genome shotgun (WGS) entry which is preliminary data.</text>
</comment>
<keyword evidence="3" id="KW-1185">Reference proteome</keyword>
<accession>A0A9Q1H8Q3</accession>
<feature type="compositionally biased region" description="Low complexity" evidence="1">
    <location>
        <begin position="100"/>
        <end position="116"/>
    </location>
</feature>